<dbReference type="Gene3D" id="3.40.462.20">
    <property type="match status" value="1"/>
</dbReference>
<keyword evidence="2" id="KW-0560">Oxidoreductase</keyword>
<dbReference type="AlphaFoldDB" id="A0A6A6JSM4"/>
<evidence type="ECO:0000259" key="3">
    <source>
        <dbReference type="PROSITE" id="PS51387"/>
    </source>
</evidence>
<dbReference type="InterPro" id="IPR006094">
    <property type="entry name" value="Oxid_FAD_bind_N"/>
</dbReference>
<dbReference type="GeneID" id="54546590"/>
<dbReference type="PANTHER" id="PTHR13878:SF91">
    <property type="entry name" value="FAD BINDING DOMAIN PROTEIN (AFU_ORTHOLOGUE AFUA_6G12070)-RELATED"/>
    <property type="match status" value="1"/>
</dbReference>
<dbReference type="Pfam" id="PF01565">
    <property type="entry name" value="FAD_binding_4"/>
    <property type="match status" value="1"/>
</dbReference>
<dbReference type="Gene3D" id="3.30.465.10">
    <property type="match status" value="2"/>
</dbReference>
<dbReference type="EMBL" id="ML986486">
    <property type="protein sequence ID" value="KAF2279265.1"/>
    <property type="molecule type" value="Genomic_DNA"/>
</dbReference>
<dbReference type="GO" id="GO:0071949">
    <property type="term" value="F:FAD binding"/>
    <property type="evidence" value="ECO:0007669"/>
    <property type="project" value="InterPro"/>
</dbReference>
<dbReference type="InterPro" id="IPR036318">
    <property type="entry name" value="FAD-bd_PCMH-like_sf"/>
</dbReference>
<evidence type="ECO:0000256" key="1">
    <source>
        <dbReference type="ARBA" id="ARBA00005466"/>
    </source>
</evidence>
<dbReference type="Pfam" id="PF08031">
    <property type="entry name" value="BBE"/>
    <property type="match status" value="1"/>
</dbReference>
<reference evidence="4" key="1">
    <citation type="journal article" date="2020" name="Stud. Mycol.">
        <title>101 Dothideomycetes genomes: a test case for predicting lifestyles and emergence of pathogens.</title>
        <authorList>
            <person name="Haridas S."/>
            <person name="Albert R."/>
            <person name="Binder M."/>
            <person name="Bloem J."/>
            <person name="Labutti K."/>
            <person name="Salamov A."/>
            <person name="Andreopoulos B."/>
            <person name="Baker S."/>
            <person name="Barry K."/>
            <person name="Bills G."/>
            <person name="Bluhm B."/>
            <person name="Cannon C."/>
            <person name="Castanera R."/>
            <person name="Culley D."/>
            <person name="Daum C."/>
            <person name="Ezra D."/>
            <person name="Gonzalez J."/>
            <person name="Henrissat B."/>
            <person name="Kuo A."/>
            <person name="Liang C."/>
            <person name="Lipzen A."/>
            <person name="Lutzoni F."/>
            <person name="Magnuson J."/>
            <person name="Mondo S."/>
            <person name="Nolan M."/>
            <person name="Ohm R."/>
            <person name="Pangilinan J."/>
            <person name="Park H.-J."/>
            <person name="Ramirez L."/>
            <person name="Alfaro M."/>
            <person name="Sun H."/>
            <person name="Tritt A."/>
            <person name="Yoshinaga Y."/>
            <person name="Zwiers L.-H."/>
            <person name="Turgeon B."/>
            <person name="Goodwin S."/>
            <person name="Spatafora J."/>
            <person name="Crous P."/>
            <person name="Grigoriev I."/>
        </authorList>
    </citation>
    <scope>NUCLEOTIDE SEQUENCE</scope>
    <source>
        <strain evidence="4">CBS 379.55</strain>
    </source>
</reference>
<accession>A0A6A6JSM4</accession>
<keyword evidence="5" id="KW-1185">Reference proteome</keyword>
<feature type="domain" description="FAD-binding PCMH-type" evidence="3">
    <location>
        <begin position="171"/>
        <end position="350"/>
    </location>
</feature>
<dbReference type="InterPro" id="IPR016166">
    <property type="entry name" value="FAD-bd_PCMH"/>
</dbReference>
<protein>
    <submittedName>
        <fullName evidence="4">FAD-binding domain-containing protein</fullName>
    </submittedName>
</protein>
<dbReference type="RefSeq" id="XP_033656804.1">
    <property type="nucleotide sequence ID" value="XM_033793415.1"/>
</dbReference>
<dbReference type="GO" id="GO:0016491">
    <property type="term" value="F:oxidoreductase activity"/>
    <property type="evidence" value="ECO:0007669"/>
    <property type="project" value="UniProtKB-KW"/>
</dbReference>
<evidence type="ECO:0000313" key="5">
    <source>
        <dbReference type="Proteomes" id="UP000800097"/>
    </source>
</evidence>
<organism evidence="4 5">
    <name type="scientific">Westerdykella ornata</name>
    <dbReference type="NCBI Taxonomy" id="318751"/>
    <lineage>
        <taxon>Eukaryota</taxon>
        <taxon>Fungi</taxon>
        <taxon>Dikarya</taxon>
        <taxon>Ascomycota</taxon>
        <taxon>Pezizomycotina</taxon>
        <taxon>Dothideomycetes</taxon>
        <taxon>Pleosporomycetidae</taxon>
        <taxon>Pleosporales</taxon>
        <taxon>Sporormiaceae</taxon>
        <taxon>Westerdykella</taxon>
    </lineage>
</organism>
<dbReference type="Proteomes" id="UP000800097">
    <property type="component" value="Unassembled WGS sequence"/>
</dbReference>
<evidence type="ECO:0000256" key="2">
    <source>
        <dbReference type="ARBA" id="ARBA00023002"/>
    </source>
</evidence>
<dbReference type="InterPro" id="IPR016169">
    <property type="entry name" value="FAD-bd_PCMH_sub2"/>
</dbReference>
<name>A0A6A6JSM4_WESOR</name>
<dbReference type="OrthoDB" id="415825at2759"/>
<comment type="similarity">
    <text evidence="1">Belongs to the oxygen-dependent FAD-linked oxidoreductase family.</text>
</comment>
<dbReference type="SUPFAM" id="SSF56176">
    <property type="entry name" value="FAD-binding/transporter-associated domain-like"/>
    <property type="match status" value="1"/>
</dbReference>
<dbReference type="PROSITE" id="PS51387">
    <property type="entry name" value="FAD_PCMH"/>
    <property type="match status" value="1"/>
</dbReference>
<dbReference type="PANTHER" id="PTHR13878">
    <property type="entry name" value="GULONOLACTONE OXIDASE"/>
    <property type="match status" value="1"/>
</dbReference>
<sequence>MDVHCGVTGIERMGMYLSSLSRLPRIGNYSATMLSSLPLYLAFLTSALAVNFEWETTQLTPEEVNDYYHFRFEEQQDWPRRRECKAIPDEKDKLGIWADFEEWLEGALLKPAPLASVCYYGLQYDAAQCEQLRRSWTSMNLHSNHPSSVMSQWSSGSSCVPTTEPNSTCTLGGYPVFVVNATTVRHIQLAVNFARQMNFRLVIKNSGHDFNGKSIGGNALSIWVHNLKGYKFYENYTTPSYSGPAVAYAGGFQSLEVPAVSERHNVTIITAGGPTVGIAGGFLQGGGHSSFTSYYGLAADHVLSIQAVVASGHFVTCSETENPNLFWAFRGGGGGTFGVITSVVVKAFPRTPITSGSITFSTVPPPGSNQTAISLETFWMGMRAHWAFVHKIVDAGGLGYNFIRHTRNGNTTGLTYTTSISLPNSSPAEYRALVRPHLEELNALGISIPIPSALAVKRSYTYHPSADSSLGAPPTHLAPRALGDVTGHTHIASRLFSRSNFAPGANLEALHQAIRNMVDADKGGYTFHGMNYGPSLPVSGNPNNAVNPAFRTALMHAQAYEENAWWDTTAPVRSREELKKRHDRLQFYMDTYWKAITPGGGSYMNEGDMQEPDWQQAFYGSNYARLKQIKRKWDRHGLFWVIGGVGSEEWEIRESKGGKRREGLVTQDGVLCPVERGS</sequence>
<dbReference type="InterPro" id="IPR012951">
    <property type="entry name" value="BBE"/>
</dbReference>
<evidence type="ECO:0000313" key="4">
    <source>
        <dbReference type="EMBL" id="KAF2279265.1"/>
    </source>
</evidence>
<proteinExistence type="inferred from homology"/>
<dbReference type="InterPro" id="IPR050432">
    <property type="entry name" value="FAD-linked_Oxidoreductases_BP"/>
</dbReference>
<gene>
    <name evidence="4" type="ORF">EI97DRAFT_171211</name>
</gene>